<proteinExistence type="predicted"/>
<feature type="region of interest" description="Disordered" evidence="1">
    <location>
        <begin position="391"/>
        <end position="468"/>
    </location>
</feature>
<reference evidence="2" key="2">
    <citation type="submission" date="2023-06" db="EMBL/GenBank/DDBJ databases">
        <authorList>
            <consortium name="Lawrence Berkeley National Laboratory"/>
            <person name="Haridas S."/>
            <person name="Hensen N."/>
            <person name="Bonometti L."/>
            <person name="Westerberg I."/>
            <person name="Brannstrom I.O."/>
            <person name="Guillou S."/>
            <person name="Cros-Aarteil S."/>
            <person name="Calhoun S."/>
            <person name="Kuo A."/>
            <person name="Mondo S."/>
            <person name="Pangilinan J."/>
            <person name="Riley R."/>
            <person name="Labutti K."/>
            <person name="Andreopoulos B."/>
            <person name="Lipzen A."/>
            <person name="Chen C."/>
            <person name="Yanf M."/>
            <person name="Daum C."/>
            <person name="Ng V."/>
            <person name="Clum A."/>
            <person name="Steindorff A."/>
            <person name="Ohm R."/>
            <person name="Martin F."/>
            <person name="Silar P."/>
            <person name="Natvig D."/>
            <person name="Lalanne C."/>
            <person name="Gautier V."/>
            <person name="Ament-Velasquez S.L."/>
            <person name="Kruys A."/>
            <person name="Hutchinson M.I."/>
            <person name="Powell A.J."/>
            <person name="Barry K."/>
            <person name="Miller A.N."/>
            <person name="Grigoriev I.V."/>
            <person name="Debuchy R."/>
            <person name="Gladieux P."/>
            <person name="Thoren M.H."/>
            <person name="Johannesson H."/>
        </authorList>
    </citation>
    <scope>NUCLEOTIDE SEQUENCE</scope>
    <source>
        <strain evidence="2">SMH4131-1</strain>
    </source>
</reference>
<sequence length="468" mass="52781">MPAAVQDRYHTYPGRPQPPGKVYSECGRFGYDQHGFHIDGKEEAYHEQLIHELVNKGLGDCPNEATKLWITTQLASHGIAFKQASSKPKLIEVLVDAFRAGRFTQWAPEIEEIRDSLRNRFELNTKMYHQAVEDWKDEQFATLNGHIGKELDLDVDRFLAKYFLDGRHGRPDPAKTPNPLTIHYILRSWRIYRDHKANLDSRIRDIPGLRCYYSGFAPRVMLIIGWGTAVNRAAEIVFNQLPAIIMSYILPPAEACFDIGLCLKKRLQIGQFDDDQLSPPQNRSPDPVILSDSFRDFDKLEEIAARIPELHVQYIGSKARQLGDKSVSTFGSRQRRDPRWLSSVIISTIIGWDKERVDAEASRLVDYPGSGTHTLGDDFYKTDDVPRELQDATEKAGEHNHSPTVSGPANETAPAPSIGGKRNLGSINDPWGVQAAMAKRQKMTMVPRIKKEDDEDHTGVSNANEAGD</sequence>
<evidence type="ECO:0000256" key="1">
    <source>
        <dbReference type="SAM" id="MobiDB-lite"/>
    </source>
</evidence>
<dbReference type="EMBL" id="JAUEPO010000006">
    <property type="protein sequence ID" value="KAK3319525.1"/>
    <property type="molecule type" value="Genomic_DNA"/>
</dbReference>
<protein>
    <submittedName>
        <fullName evidence="2">Uncharacterized protein</fullName>
    </submittedName>
</protein>
<comment type="caution">
    <text evidence="2">The sequence shown here is derived from an EMBL/GenBank/DDBJ whole genome shotgun (WGS) entry which is preliminary data.</text>
</comment>
<name>A0AAE0I6U3_9PEZI</name>
<dbReference type="AlphaFoldDB" id="A0AAE0I6U3"/>
<feature type="compositionally biased region" description="Basic and acidic residues" evidence="1">
    <location>
        <begin position="391"/>
        <end position="401"/>
    </location>
</feature>
<accession>A0AAE0I6U3</accession>
<keyword evidence="3" id="KW-1185">Reference proteome</keyword>
<dbReference type="Proteomes" id="UP001286456">
    <property type="component" value="Unassembled WGS sequence"/>
</dbReference>
<organism evidence="2 3">
    <name type="scientific">Cercophora scortea</name>
    <dbReference type="NCBI Taxonomy" id="314031"/>
    <lineage>
        <taxon>Eukaryota</taxon>
        <taxon>Fungi</taxon>
        <taxon>Dikarya</taxon>
        <taxon>Ascomycota</taxon>
        <taxon>Pezizomycotina</taxon>
        <taxon>Sordariomycetes</taxon>
        <taxon>Sordariomycetidae</taxon>
        <taxon>Sordariales</taxon>
        <taxon>Lasiosphaeriaceae</taxon>
        <taxon>Cercophora</taxon>
    </lineage>
</organism>
<feature type="compositionally biased region" description="Polar residues" evidence="1">
    <location>
        <begin position="459"/>
        <end position="468"/>
    </location>
</feature>
<evidence type="ECO:0000313" key="2">
    <source>
        <dbReference type="EMBL" id="KAK3319525.1"/>
    </source>
</evidence>
<evidence type="ECO:0000313" key="3">
    <source>
        <dbReference type="Proteomes" id="UP001286456"/>
    </source>
</evidence>
<reference evidence="2" key="1">
    <citation type="journal article" date="2023" name="Mol. Phylogenet. Evol.">
        <title>Genome-scale phylogeny and comparative genomics of the fungal order Sordariales.</title>
        <authorList>
            <person name="Hensen N."/>
            <person name="Bonometti L."/>
            <person name="Westerberg I."/>
            <person name="Brannstrom I.O."/>
            <person name="Guillou S."/>
            <person name="Cros-Aarteil S."/>
            <person name="Calhoun S."/>
            <person name="Haridas S."/>
            <person name="Kuo A."/>
            <person name="Mondo S."/>
            <person name="Pangilinan J."/>
            <person name="Riley R."/>
            <person name="LaButti K."/>
            <person name="Andreopoulos B."/>
            <person name="Lipzen A."/>
            <person name="Chen C."/>
            <person name="Yan M."/>
            <person name="Daum C."/>
            <person name="Ng V."/>
            <person name="Clum A."/>
            <person name="Steindorff A."/>
            <person name="Ohm R.A."/>
            <person name="Martin F."/>
            <person name="Silar P."/>
            <person name="Natvig D.O."/>
            <person name="Lalanne C."/>
            <person name="Gautier V."/>
            <person name="Ament-Velasquez S.L."/>
            <person name="Kruys A."/>
            <person name="Hutchinson M.I."/>
            <person name="Powell A.J."/>
            <person name="Barry K."/>
            <person name="Miller A.N."/>
            <person name="Grigoriev I.V."/>
            <person name="Debuchy R."/>
            <person name="Gladieux P."/>
            <person name="Hiltunen Thoren M."/>
            <person name="Johannesson H."/>
        </authorList>
    </citation>
    <scope>NUCLEOTIDE SEQUENCE</scope>
    <source>
        <strain evidence="2">SMH4131-1</strain>
    </source>
</reference>
<gene>
    <name evidence="2" type="ORF">B0T19DRAFT_467044</name>
</gene>